<evidence type="ECO:0000313" key="4">
    <source>
        <dbReference type="Proteomes" id="UP000582182"/>
    </source>
</evidence>
<keyword evidence="1" id="KW-0677">Repeat</keyword>
<comment type="caution">
    <text evidence="3">The sequence shown here is derived from an EMBL/GenBank/DDBJ whole genome shotgun (WGS) entry which is preliminary data.</text>
</comment>
<dbReference type="InterPro" id="IPR051067">
    <property type="entry name" value="NHER"/>
</dbReference>
<dbReference type="PROSITE" id="PS50106">
    <property type="entry name" value="PDZ"/>
    <property type="match status" value="3"/>
</dbReference>
<feature type="non-terminal residue" evidence="3">
    <location>
        <position position="359"/>
    </location>
</feature>
<dbReference type="Pfam" id="PF00595">
    <property type="entry name" value="PDZ"/>
    <property type="match status" value="3"/>
</dbReference>
<dbReference type="Proteomes" id="UP000582182">
    <property type="component" value="Unassembled WGS sequence"/>
</dbReference>
<name>A0A7L3LAV6_9CHAR</name>
<organism evidence="3 4">
    <name type="scientific">Turnix velox</name>
    <name type="common">Little buttonquail</name>
    <dbReference type="NCBI Taxonomy" id="2529409"/>
    <lineage>
        <taxon>Eukaryota</taxon>
        <taxon>Metazoa</taxon>
        <taxon>Chordata</taxon>
        <taxon>Craniata</taxon>
        <taxon>Vertebrata</taxon>
        <taxon>Euteleostomi</taxon>
        <taxon>Archelosauria</taxon>
        <taxon>Archosauria</taxon>
        <taxon>Dinosauria</taxon>
        <taxon>Saurischia</taxon>
        <taxon>Theropoda</taxon>
        <taxon>Coelurosauria</taxon>
        <taxon>Aves</taxon>
        <taxon>Neognathae</taxon>
        <taxon>Neoaves</taxon>
        <taxon>Charadriiformes</taxon>
        <taxon>Turnicidae</taxon>
        <taxon>Turnix</taxon>
    </lineage>
</organism>
<dbReference type="GO" id="GO:0005102">
    <property type="term" value="F:signaling receptor binding"/>
    <property type="evidence" value="ECO:0007669"/>
    <property type="project" value="TreeGrafter"/>
</dbReference>
<accession>A0A7L3LAV6</accession>
<protein>
    <submittedName>
        <fullName evidence="3">NHRF4 protein</fullName>
    </submittedName>
</protein>
<dbReference type="CDD" id="cd06768">
    <property type="entry name" value="PDZ_NHERF-like"/>
    <property type="match status" value="3"/>
</dbReference>
<feature type="domain" description="PDZ" evidence="2">
    <location>
        <begin position="258"/>
        <end position="341"/>
    </location>
</feature>
<evidence type="ECO:0000256" key="1">
    <source>
        <dbReference type="ARBA" id="ARBA00022737"/>
    </source>
</evidence>
<sequence>AAALKQPLLLCHYRKFEFNPKDGIDNPALSLADDTDGEAVGEPRFYLLSKDSSETFGFCLNKELGVQGHIIRQLEPGGVAQRRGLQDGDRLLQVNGLFVDHTEHPKVVQKIKASGNQVLLAVLDGNSYEAAKALGRDLSQMLPADIRPRLCHITRDKSDFGFSVSSPEGVKGTFQLSVRQDGPAEKAGVPPGSWLLEMNGAAVKSYSHAQLTRKLKQSGNKVTLLVASSDVEEFYRLRGLRITAALADTSWLPFKVRELHMVKGPAGYGFLLKEDDCSSGAIGQFLWEVDEGLPAEQAGMKEGDRLLAVNGESIEGLDHQQTVHRIRARDDQVTLLVIDPAGDEFYQSVGDGGMDVLHP</sequence>
<dbReference type="Gene3D" id="2.30.42.10">
    <property type="match status" value="3"/>
</dbReference>
<feature type="domain" description="PDZ" evidence="2">
    <location>
        <begin position="150"/>
        <end position="230"/>
    </location>
</feature>
<evidence type="ECO:0000313" key="3">
    <source>
        <dbReference type="EMBL" id="NXU51096.1"/>
    </source>
</evidence>
<dbReference type="AlphaFoldDB" id="A0A7L3LAV6"/>
<dbReference type="InterPro" id="IPR001478">
    <property type="entry name" value="PDZ"/>
</dbReference>
<proteinExistence type="predicted"/>
<dbReference type="SMART" id="SM00228">
    <property type="entry name" value="PDZ"/>
    <property type="match status" value="3"/>
</dbReference>
<gene>
    <name evidence="3" type="primary">Pdzd3</name>
    <name evidence="3" type="ORF">TURVEL_R11643</name>
</gene>
<dbReference type="PANTHER" id="PTHR14191">
    <property type="entry name" value="PDZ DOMAIN CONTAINING PROTEIN"/>
    <property type="match status" value="1"/>
</dbReference>
<dbReference type="EMBL" id="VZTY01011491">
    <property type="protein sequence ID" value="NXU51096.1"/>
    <property type="molecule type" value="Genomic_DNA"/>
</dbReference>
<dbReference type="SUPFAM" id="SSF50156">
    <property type="entry name" value="PDZ domain-like"/>
    <property type="match status" value="3"/>
</dbReference>
<evidence type="ECO:0000259" key="2">
    <source>
        <dbReference type="PROSITE" id="PS50106"/>
    </source>
</evidence>
<dbReference type="PANTHER" id="PTHR14191:SF20">
    <property type="entry name" value="NA(+)_H(+) EXCHANGE REGULATORY COFACTOR NHE-RF4"/>
    <property type="match status" value="1"/>
</dbReference>
<dbReference type="GO" id="GO:0043495">
    <property type="term" value="F:protein-membrane adaptor activity"/>
    <property type="evidence" value="ECO:0007669"/>
    <property type="project" value="TreeGrafter"/>
</dbReference>
<feature type="non-terminal residue" evidence="3">
    <location>
        <position position="1"/>
    </location>
</feature>
<dbReference type="OrthoDB" id="10009200at2759"/>
<reference evidence="3 4" key="1">
    <citation type="submission" date="2019-09" db="EMBL/GenBank/DDBJ databases">
        <title>Bird 10,000 Genomes (B10K) Project - Family phase.</title>
        <authorList>
            <person name="Zhang G."/>
        </authorList>
    </citation>
    <scope>NUCLEOTIDE SEQUENCE [LARGE SCALE GENOMIC DNA]</scope>
    <source>
        <strain evidence="3">B10K-DU-029-46</strain>
    </source>
</reference>
<feature type="domain" description="PDZ" evidence="2">
    <location>
        <begin position="45"/>
        <end position="126"/>
    </location>
</feature>
<dbReference type="GO" id="GO:0016324">
    <property type="term" value="C:apical plasma membrane"/>
    <property type="evidence" value="ECO:0007669"/>
    <property type="project" value="TreeGrafter"/>
</dbReference>
<dbReference type="InterPro" id="IPR036034">
    <property type="entry name" value="PDZ_sf"/>
</dbReference>
<dbReference type="GO" id="GO:0072659">
    <property type="term" value="P:protein localization to plasma membrane"/>
    <property type="evidence" value="ECO:0007669"/>
    <property type="project" value="TreeGrafter"/>
</dbReference>
<keyword evidence="4" id="KW-1185">Reference proteome</keyword>